<sequence>MSKQRLNQKLVAFQRTIIDLERTLDEEKKHASAREDAIFLGLFSVLDSFENIFHNIAEKEQTLDKTGRRMLKSFRATHRKLMRLLEEHDVKQIQFPDGEAIVGLSRIIETKPQAGRREGEILAIVRNGYQSGQRVLRPAEVITVGYQSQESV</sequence>
<dbReference type="EMBL" id="CAADEY010000065">
    <property type="protein sequence ID" value="VFJ58442.1"/>
    <property type="molecule type" value="Genomic_DNA"/>
</dbReference>
<dbReference type="GO" id="GO:0006457">
    <property type="term" value="P:protein folding"/>
    <property type="evidence" value="ECO:0007669"/>
    <property type="project" value="InterPro"/>
</dbReference>
<name>A0A450SWM4_9GAMM</name>
<proteinExistence type="predicted"/>
<organism evidence="2">
    <name type="scientific">Candidatus Kentrum sp. DK</name>
    <dbReference type="NCBI Taxonomy" id="2126562"/>
    <lineage>
        <taxon>Bacteria</taxon>
        <taxon>Pseudomonadati</taxon>
        <taxon>Pseudomonadota</taxon>
        <taxon>Gammaproteobacteria</taxon>
        <taxon>Candidatus Kentrum</taxon>
    </lineage>
</organism>
<dbReference type="GO" id="GO:0000774">
    <property type="term" value="F:adenyl-nucleotide exchange factor activity"/>
    <property type="evidence" value="ECO:0007669"/>
    <property type="project" value="InterPro"/>
</dbReference>
<protein>
    <submittedName>
        <fullName evidence="2">GrpE protein</fullName>
    </submittedName>
</protein>
<dbReference type="GO" id="GO:0051087">
    <property type="term" value="F:protein-folding chaperone binding"/>
    <property type="evidence" value="ECO:0007669"/>
    <property type="project" value="InterPro"/>
</dbReference>
<gene>
    <name evidence="2" type="ORF">BECKDK2373C_GA0170839_106515</name>
</gene>
<dbReference type="SUPFAM" id="SSF51064">
    <property type="entry name" value="Head domain of nucleotide exchange factor GrpE"/>
    <property type="match status" value="1"/>
</dbReference>
<keyword evidence="1" id="KW-0143">Chaperone</keyword>
<reference evidence="2" key="1">
    <citation type="submission" date="2019-02" db="EMBL/GenBank/DDBJ databases">
        <authorList>
            <person name="Gruber-Vodicka R. H."/>
            <person name="Seah K. B. B."/>
        </authorList>
    </citation>
    <scope>NUCLEOTIDE SEQUENCE</scope>
    <source>
        <strain evidence="2">BECK_DK161</strain>
    </source>
</reference>
<accession>A0A450SWM4</accession>
<dbReference type="Pfam" id="PF01025">
    <property type="entry name" value="GrpE"/>
    <property type="match status" value="1"/>
</dbReference>
<dbReference type="InterPro" id="IPR009012">
    <property type="entry name" value="GrpE_head"/>
</dbReference>
<dbReference type="GO" id="GO:0042803">
    <property type="term" value="F:protein homodimerization activity"/>
    <property type="evidence" value="ECO:0007669"/>
    <property type="project" value="InterPro"/>
</dbReference>
<dbReference type="AlphaFoldDB" id="A0A450SWM4"/>
<dbReference type="InterPro" id="IPR000740">
    <property type="entry name" value="GrpE"/>
</dbReference>
<dbReference type="Gene3D" id="2.30.22.10">
    <property type="entry name" value="Head domain of nucleotide exchange factor GrpE"/>
    <property type="match status" value="1"/>
</dbReference>
<evidence type="ECO:0000313" key="2">
    <source>
        <dbReference type="EMBL" id="VFJ58442.1"/>
    </source>
</evidence>
<evidence type="ECO:0000256" key="1">
    <source>
        <dbReference type="ARBA" id="ARBA00023186"/>
    </source>
</evidence>